<organism evidence="2 3">
    <name type="scientific">Caldibacillus debilis</name>
    <dbReference type="NCBI Taxonomy" id="301148"/>
    <lineage>
        <taxon>Bacteria</taxon>
        <taxon>Bacillati</taxon>
        <taxon>Bacillota</taxon>
        <taxon>Bacilli</taxon>
        <taxon>Bacillales</taxon>
        <taxon>Bacillaceae</taxon>
        <taxon>Caldibacillus</taxon>
    </lineage>
</organism>
<comment type="caution">
    <text evidence="2">The sequence shown here is derived from an EMBL/GenBank/DDBJ whole genome shotgun (WGS) entry which is preliminary data.</text>
</comment>
<keyword evidence="1" id="KW-1133">Transmembrane helix</keyword>
<proteinExistence type="predicted"/>
<keyword evidence="1" id="KW-0472">Membrane</keyword>
<dbReference type="OrthoDB" id="2958512at2"/>
<dbReference type="STRING" id="301148.B4135_2176"/>
<reference evidence="2 3" key="1">
    <citation type="submission" date="2016-01" db="EMBL/GenBank/DDBJ databases">
        <title>Draft Genome Sequences of Seven Thermophilic Sporeformers Isolated from Foods.</title>
        <authorList>
            <person name="Berendsen E.M."/>
            <person name="Wells-Bennik M.H."/>
            <person name="Krawcyk A.O."/>
            <person name="De Jong A."/>
            <person name="Holsappel S."/>
            <person name="Eijlander R.T."/>
            <person name="Kuipers O.P."/>
        </authorList>
    </citation>
    <scope>NUCLEOTIDE SEQUENCE [LARGE SCALE GENOMIC DNA]</scope>
    <source>
        <strain evidence="2 3">B4135</strain>
    </source>
</reference>
<gene>
    <name evidence="2" type="ORF">B4135_2176</name>
</gene>
<protein>
    <submittedName>
        <fullName evidence="2">Uncharacterized protein</fullName>
    </submittedName>
</protein>
<accession>A0A150M4W5</accession>
<name>A0A150M4W5_9BACI</name>
<dbReference type="Proteomes" id="UP000075683">
    <property type="component" value="Unassembled WGS sequence"/>
</dbReference>
<dbReference type="EMBL" id="LQYT01000043">
    <property type="protein sequence ID" value="KYD19252.1"/>
    <property type="molecule type" value="Genomic_DNA"/>
</dbReference>
<dbReference type="RefSeq" id="WP_061568954.1">
    <property type="nucleotide sequence ID" value="NZ_LQYT01000043.1"/>
</dbReference>
<sequence length="396" mass="45115">MDERLKELKREYEQALPVSFTQRDRERILEKINKKQRKITPPAIFPKALTALFYAATFFIGFYFIHEQFFPAEPGKEGKRAQSSLEESGQAKYTLLTEEDDLFLTFNPETLQPGDQVGSFTVESISEKDGKETIVFVTGENGNGEIHGDLYSEQNQFWFIPDKKSLSDFPIAAEDIGKKLFFTFSGEVQERLKNEFDQLQAGSVAYAEWRSDKKIKTFPNYALRVAEIRYERDPDRPTVILGVHPNADPGGGNGPDGRTYHTSIELDGKLKNIYHQYAQTLDDRLLDGLKPVDVFKLYIHAMGSGDKNVQYALLIKDEKYGGVPDQETYFSDPEGITAENEKKFYDDLKSVSSFTEKYLSDEEAVIGFSAQGRDFAFRICIDPDSKVWKVPPMAMQ</sequence>
<keyword evidence="1" id="KW-0812">Transmembrane</keyword>
<feature type="transmembrane region" description="Helical" evidence="1">
    <location>
        <begin position="44"/>
        <end position="65"/>
    </location>
</feature>
<dbReference type="AlphaFoldDB" id="A0A150M4W5"/>
<evidence type="ECO:0000313" key="2">
    <source>
        <dbReference type="EMBL" id="KYD19252.1"/>
    </source>
</evidence>
<evidence type="ECO:0000313" key="3">
    <source>
        <dbReference type="Proteomes" id="UP000075683"/>
    </source>
</evidence>
<evidence type="ECO:0000256" key="1">
    <source>
        <dbReference type="SAM" id="Phobius"/>
    </source>
</evidence>